<dbReference type="AlphaFoldDB" id="A0AAF0QCC3"/>
<keyword evidence="1" id="KW-0812">Transmembrane</keyword>
<keyword evidence="1" id="KW-1133">Transmembrane helix</keyword>
<dbReference type="Proteomes" id="UP001234989">
    <property type="component" value="Chromosome 3"/>
</dbReference>
<gene>
    <name evidence="2" type="ORF">MTR67_013353</name>
</gene>
<feature type="transmembrane region" description="Helical" evidence="1">
    <location>
        <begin position="70"/>
        <end position="93"/>
    </location>
</feature>
<proteinExistence type="predicted"/>
<evidence type="ECO:0000313" key="2">
    <source>
        <dbReference type="EMBL" id="WMV19968.1"/>
    </source>
</evidence>
<accession>A0AAF0QCC3</accession>
<evidence type="ECO:0000256" key="1">
    <source>
        <dbReference type="SAM" id="Phobius"/>
    </source>
</evidence>
<protein>
    <submittedName>
        <fullName evidence="2">Uncharacterized protein</fullName>
    </submittedName>
</protein>
<dbReference type="EMBL" id="CP133614">
    <property type="protein sequence ID" value="WMV19968.1"/>
    <property type="molecule type" value="Genomic_DNA"/>
</dbReference>
<organism evidence="2 3">
    <name type="scientific">Solanum verrucosum</name>
    <dbReference type="NCBI Taxonomy" id="315347"/>
    <lineage>
        <taxon>Eukaryota</taxon>
        <taxon>Viridiplantae</taxon>
        <taxon>Streptophyta</taxon>
        <taxon>Embryophyta</taxon>
        <taxon>Tracheophyta</taxon>
        <taxon>Spermatophyta</taxon>
        <taxon>Magnoliopsida</taxon>
        <taxon>eudicotyledons</taxon>
        <taxon>Gunneridae</taxon>
        <taxon>Pentapetalae</taxon>
        <taxon>asterids</taxon>
        <taxon>lamiids</taxon>
        <taxon>Solanales</taxon>
        <taxon>Solanaceae</taxon>
        <taxon>Solanoideae</taxon>
        <taxon>Solaneae</taxon>
        <taxon>Solanum</taxon>
    </lineage>
</organism>
<keyword evidence="3" id="KW-1185">Reference proteome</keyword>
<sequence length="107" mass="12373">MTRDRSPSMPFELSLSHRAFLVRFTSPFFSKPSRGIWFNKHRMVCTFFMNSRSTAAATLSCKAGNENSSLFWILVSLFHQFFGTLVTFENFLLFKAIVRRPSRAVLP</sequence>
<reference evidence="2" key="1">
    <citation type="submission" date="2023-08" db="EMBL/GenBank/DDBJ databases">
        <title>A de novo genome assembly of Solanum verrucosum Schlechtendal, a Mexican diploid species geographically isolated from the other diploid A-genome species in potato relatives.</title>
        <authorList>
            <person name="Hosaka K."/>
        </authorList>
    </citation>
    <scope>NUCLEOTIDE SEQUENCE</scope>
    <source>
        <tissue evidence="2">Young leaves</tissue>
    </source>
</reference>
<name>A0AAF0QCC3_SOLVR</name>
<keyword evidence="1" id="KW-0472">Membrane</keyword>
<evidence type="ECO:0000313" key="3">
    <source>
        <dbReference type="Proteomes" id="UP001234989"/>
    </source>
</evidence>